<dbReference type="Gene3D" id="2.60.120.10">
    <property type="entry name" value="Jelly Rolls"/>
    <property type="match status" value="2"/>
</dbReference>
<dbReference type="PANTHER" id="PTHR43594">
    <property type="entry name" value="QUERCETIN 2,3-DIOXYGENASE"/>
    <property type="match status" value="1"/>
</dbReference>
<dbReference type="InterPro" id="IPR008778">
    <property type="entry name" value="Pirin_C_dom"/>
</dbReference>
<dbReference type="CDD" id="cd02247">
    <property type="entry name" value="cupin_pirin_C"/>
    <property type="match status" value="1"/>
</dbReference>
<sequence>MIEAGGIQWMTAGSDLIHSEISFPEFKKSGGNLEMLQLWVNLPAKDKMVAPRHLGLQQTDIPAVVPPAGRVTVHAVSGEWLGTAGAVQPLTDMSLATTDFQAGGQLQLAMPTDHTVFFYAIRGRLRVNGQQTEARKLPEFHYDGTELQIEALTDAVLLLGHAAPFQEPNIAYDPFVMNTAAEIRQAYQAHEAGRFGTWQG</sequence>
<dbReference type="InterPro" id="IPR053186">
    <property type="entry name" value="QDO-related"/>
</dbReference>
<evidence type="ECO:0008006" key="7">
    <source>
        <dbReference type="Google" id="ProtNLM"/>
    </source>
</evidence>
<reference evidence="6" key="1">
    <citation type="journal article" date="2019" name="Int. J. Syst. Evol. Microbiol.">
        <title>The Global Catalogue of Microorganisms (GCM) 10K type strain sequencing project: providing services to taxonomists for standard genome sequencing and annotation.</title>
        <authorList>
            <consortium name="The Broad Institute Genomics Platform"/>
            <consortium name="The Broad Institute Genome Sequencing Center for Infectious Disease"/>
            <person name="Wu L."/>
            <person name="Ma J."/>
        </authorList>
    </citation>
    <scope>NUCLEOTIDE SEQUENCE [LARGE SCALE GENOMIC DNA]</scope>
    <source>
        <strain evidence="6">JCM 17214</strain>
    </source>
</reference>
<feature type="domain" description="Pirin C-terminal" evidence="4">
    <location>
        <begin position="99"/>
        <end position="196"/>
    </location>
</feature>
<dbReference type="InterPro" id="IPR011051">
    <property type="entry name" value="RmlC_Cupin_sf"/>
</dbReference>
<protein>
    <recommendedName>
        <fullName evidence="7">Pirin C-terminal domain-containing protein</fullName>
    </recommendedName>
</protein>
<organism evidence="5 6">
    <name type="scientific">Hymenobacter algoricola</name>
    <dbReference type="NCBI Taxonomy" id="486267"/>
    <lineage>
        <taxon>Bacteria</taxon>
        <taxon>Pseudomonadati</taxon>
        <taxon>Bacteroidota</taxon>
        <taxon>Cytophagia</taxon>
        <taxon>Cytophagales</taxon>
        <taxon>Hymenobacteraceae</taxon>
        <taxon>Hymenobacter</taxon>
    </lineage>
</organism>
<gene>
    <name evidence="5" type="ORF">GCM10022406_23790</name>
</gene>
<comment type="similarity">
    <text evidence="1 2">Belongs to the pirin family.</text>
</comment>
<dbReference type="PANTHER" id="PTHR43594:SF1">
    <property type="entry name" value="QUERCETIN 2,3-DIOXYGENASE PA2418-RELATED"/>
    <property type="match status" value="1"/>
</dbReference>
<evidence type="ECO:0000313" key="5">
    <source>
        <dbReference type="EMBL" id="GAA3938836.1"/>
    </source>
</evidence>
<evidence type="ECO:0000256" key="2">
    <source>
        <dbReference type="RuleBase" id="RU003457"/>
    </source>
</evidence>
<dbReference type="PIRSF" id="PIRSF006232">
    <property type="entry name" value="Pirin"/>
    <property type="match status" value="1"/>
</dbReference>
<dbReference type="SUPFAM" id="SSF51182">
    <property type="entry name" value="RmlC-like cupins"/>
    <property type="match status" value="1"/>
</dbReference>
<evidence type="ECO:0000259" key="4">
    <source>
        <dbReference type="Pfam" id="PF05726"/>
    </source>
</evidence>
<proteinExistence type="inferred from homology"/>
<name>A0ABP7N9E0_9BACT</name>
<evidence type="ECO:0000256" key="1">
    <source>
        <dbReference type="ARBA" id="ARBA00008416"/>
    </source>
</evidence>
<dbReference type="InterPro" id="IPR014710">
    <property type="entry name" value="RmlC-like_jellyroll"/>
</dbReference>
<accession>A0ABP7N9E0</accession>
<comment type="caution">
    <text evidence="5">The sequence shown here is derived from an EMBL/GenBank/DDBJ whole genome shotgun (WGS) entry which is preliminary data.</text>
</comment>
<dbReference type="InterPro" id="IPR012093">
    <property type="entry name" value="Pirin"/>
</dbReference>
<dbReference type="InterPro" id="IPR003829">
    <property type="entry name" value="Pirin_N_dom"/>
</dbReference>
<dbReference type="Pfam" id="PF02678">
    <property type="entry name" value="Pirin"/>
    <property type="match status" value="1"/>
</dbReference>
<evidence type="ECO:0000313" key="6">
    <source>
        <dbReference type="Proteomes" id="UP001499909"/>
    </source>
</evidence>
<evidence type="ECO:0000259" key="3">
    <source>
        <dbReference type="Pfam" id="PF02678"/>
    </source>
</evidence>
<dbReference type="EMBL" id="BAABDH010000039">
    <property type="protein sequence ID" value="GAA3938836.1"/>
    <property type="molecule type" value="Genomic_DNA"/>
</dbReference>
<keyword evidence="6" id="KW-1185">Reference proteome</keyword>
<dbReference type="Proteomes" id="UP001499909">
    <property type="component" value="Unassembled WGS sequence"/>
</dbReference>
<dbReference type="Pfam" id="PF05726">
    <property type="entry name" value="Pirin_C"/>
    <property type="match status" value="1"/>
</dbReference>
<feature type="domain" description="Pirin N-terminal" evidence="3">
    <location>
        <begin position="2"/>
        <end position="40"/>
    </location>
</feature>